<feature type="compositionally biased region" description="Basic and acidic residues" evidence="1">
    <location>
        <begin position="55"/>
        <end position="68"/>
    </location>
</feature>
<comment type="caution">
    <text evidence="2">The sequence shown here is derived from an EMBL/GenBank/DDBJ whole genome shotgun (WGS) entry which is preliminary data.</text>
</comment>
<dbReference type="Proteomes" id="UP001177670">
    <property type="component" value="Unassembled WGS sequence"/>
</dbReference>
<feature type="compositionally biased region" description="Low complexity" evidence="1">
    <location>
        <begin position="30"/>
        <end position="42"/>
    </location>
</feature>
<evidence type="ECO:0000256" key="1">
    <source>
        <dbReference type="SAM" id="MobiDB-lite"/>
    </source>
</evidence>
<gene>
    <name evidence="2" type="ORF">K0M31_008227</name>
</gene>
<accession>A0AA40FQJ2</accession>
<dbReference type="AlphaFoldDB" id="A0AA40FQJ2"/>
<feature type="compositionally biased region" description="Basic and acidic residues" evidence="1">
    <location>
        <begin position="323"/>
        <end position="345"/>
    </location>
</feature>
<feature type="compositionally biased region" description="Basic residues" evidence="1">
    <location>
        <begin position="308"/>
        <end position="317"/>
    </location>
</feature>
<organism evidence="2 3">
    <name type="scientific">Melipona bicolor</name>
    <dbReference type="NCBI Taxonomy" id="60889"/>
    <lineage>
        <taxon>Eukaryota</taxon>
        <taxon>Metazoa</taxon>
        <taxon>Ecdysozoa</taxon>
        <taxon>Arthropoda</taxon>
        <taxon>Hexapoda</taxon>
        <taxon>Insecta</taxon>
        <taxon>Pterygota</taxon>
        <taxon>Neoptera</taxon>
        <taxon>Endopterygota</taxon>
        <taxon>Hymenoptera</taxon>
        <taxon>Apocrita</taxon>
        <taxon>Aculeata</taxon>
        <taxon>Apoidea</taxon>
        <taxon>Anthophila</taxon>
        <taxon>Apidae</taxon>
        <taxon>Melipona</taxon>
    </lineage>
</organism>
<evidence type="ECO:0000313" key="3">
    <source>
        <dbReference type="Proteomes" id="UP001177670"/>
    </source>
</evidence>
<reference evidence="2" key="1">
    <citation type="submission" date="2021-10" db="EMBL/GenBank/DDBJ databases">
        <title>Melipona bicolor Genome sequencing and assembly.</title>
        <authorList>
            <person name="Araujo N.S."/>
            <person name="Arias M.C."/>
        </authorList>
    </citation>
    <scope>NUCLEOTIDE SEQUENCE</scope>
    <source>
        <strain evidence="2">USP_2M_L1-L4_2017</strain>
        <tissue evidence="2">Whole body</tissue>
    </source>
</reference>
<keyword evidence="3" id="KW-1185">Reference proteome</keyword>
<sequence>MIFISPKSRMEIKIPFIDAKNDESSSINDSMTSKKSPKTSPKIRSITENDVSIEMQEKSERSKSKKYPESLSNLEINSRYKARIPMIGFGDSPRSNDDFSVATVFSRRSNDSEIISEVVKSVNGTSLRKSSERSNELEVIGAEDSVLLSNDAESTIEEVIKTSEEKSEIVTEQTNKDISIREVSLKEEEKATYEDDTFEEASSSIESSSSVDEKLKNNLEEDTVISGVKTIKITPHKQTEIAQRMVIDEDKDKEIVELIAPKRMQSTSECDIGLDEELSNYVKTTENVDETAPINLLKLSKQVTSTKKHVRRKKYRKLSNENTEERTDSSVASEHERLTERKENSLESFASTKSVKNEKNQKETCSPIGHHKEKYINKIADGKLKTEIKDGSPETDLSEDKFLRETPKQSNVTSTLRKLNKDAINAIVRRNRVQTFVETPGKFRPCKNCGTIVKLPSAGAANNAVDYDGDDSSLENFKTGKNLSHDQRIKQKKAKCKKISKSSKSRKSNCDKIDGKHSRFDCRQTHRLRKQAAAIRLQQEREDIRNYLMELEHTRLEFAPGTMFSQLPAFKPLEFPKIAAFTKPDVESSKFKAKDEIAKLQERIVTIRQWLKDQYILYRDYSSLAQTVNSKYIPSSLEDAKREVQKRVRNNGKTMEMAYKEANQLGFSPSPVEVFRPATSA</sequence>
<dbReference type="EMBL" id="JAHYIQ010000020">
    <property type="protein sequence ID" value="KAK1123522.1"/>
    <property type="molecule type" value="Genomic_DNA"/>
</dbReference>
<protein>
    <submittedName>
        <fullName evidence="2">Uncharacterized protein</fullName>
    </submittedName>
</protein>
<feature type="region of interest" description="Disordered" evidence="1">
    <location>
        <begin position="308"/>
        <end position="370"/>
    </location>
</feature>
<feature type="region of interest" description="Disordered" evidence="1">
    <location>
        <begin position="18"/>
        <end position="69"/>
    </location>
</feature>
<evidence type="ECO:0000313" key="2">
    <source>
        <dbReference type="EMBL" id="KAK1123522.1"/>
    </source>
</evidence>
<proteinExistence type="predicted"/>
<name>A0AA40FQJ2_9HYME</name>